<dbReference type="CDD" id="cd01392">
    <property type="entry name" value="HTH_LacI"/>
    <property type="match status" value="1"/>
</dbReference>
<dbReference type="Gene3D" id="1.10.260.40">
    <property type="entry name" value="lambda repressor-like DNA-binding domains"/>
    <property type="match status" value="1"/>
</dbReference>
<keyword evidence="3" id="KW-0804">Transcription</keyword>
<keyword evidence="6" id="KW-1185">Reference proteome</keyword>
<accession>A0ABY4CDR6</accession>
<proteinExistence type="predicted"/>
<dbReference type="PRINTS" id="PR00036">
    <property type="entry name" value="HTHLACI"/>
</dbReference>
<reference evidence="5" key="1">
    <citation type="submission" date="2021-12" db="EMBL/GenBank/DDBJ databases">
        <title>Alicyclobacillaceae gen. nov., sp. nov., isolated from chalcocite enrichment system.</title>
        <authorList>
            <person name="Jiang Z."/>
        </authorList>
    </citation>
    <scope>NUCLEOTIDE SEQUENCE</scope>
    <source>
        <strain evidence="5">MYW30-H2</strain>
    </source>
</reference>
<dbReference type="Gene3D" id="3.40.50.2300">
    <property type="match status" value="2"/>
</dbReference>
<feature type="domain" description="HTH lacI-type" evidence="4">
    <location>
        <begin position="3"/>
        <end position="57"/>
    </location>
</feature>
<protein>
    <submittedName>
        <fullName evidence="5">LacI family transcriptional regulator</fullName>
    </submittedName>
</protein>
<keyword evidence="2" id="KW-0238">DNA-binding</keyword>
<dbReference type="InterPro" id="IPR028082">
    <property type="entry name" value="Peripla_BP_I"/>
</dbReference>
<dbReference type="SUPFAM" id="SSF47413">
    <property type="entry name" value="lambda repressor-like DNA-binding domains"/>
    <property type="match status" value="1"/>
</dbReference>
<dbReference type="Pfam" id="PF00356">
    <property type="entry name" value="LacI"/>
    <property type="match status" value="1"/>
</dbReference>
<evidence type="ECO:0000256" key="3">
    <source>
        <dbReference type="ARBA" id="ARBA00023163"/>
    </source>
</evidence>
<dbReference type="InterPro" id="IPR000843">
    <property type="entry name" value="HTH_LacI"/>
</dbReference>
<dbReference type="SMART" id="SM00354">
    <property type="entry name" value="HTH_LACI"/>
    <property type="match status" value="1"/>
</dbReference>
<sequence>MSLTINDIARLAGVSKATVSRVINNGKTVDPKLRDNVLSVIEQVNYRPSALARGLVKNESNLIGIIVPEIANIVFGVMLEGVSKVAEIYGYDIMLSLTEKSTKKEIHYLNLHRDKQVDGIILSSRSLKKEHIEIIERFEIPCVLIGQKSSVPGIPSVHLDNFSASYEAVKTLIRFGHRKIAMIRAPLDDGESGDERFRGYATALADEGIQFEDDWISVSDFSAAEGYVAMKQIIESGFQPTALFAASDKIALGAMNYLQDQGYMIPRDISIFGFDDMDVTELVRPKLSTVHYSSIEMGMTAFRNLIKLIKKEEIPAQHTNVPHQIILRDSVVRHVS</sequence>
<dbReference type="InterPro" id="IPR046335">
    <property type="entry name" value="LacI/GalR-like_sensor"/>
</dbReference>
<organism evidence="5 6">
    <name type="scientific">Fodinisporobacter ferrooxydans</name>
    <dbReference type="NCBI Taxonomy" id="2901836"/>
    <lineage>
        <taxon>Bacteria</taxon>
        <taxon>Bacillati</taxon>
        <taxon>Bacillota</taxon>
        <taxon>Bacilli</taxon>
        <taxon>Bacillales</taxon>
        <taxon>Alicyclobacillaceae</taxon>
        <taxon>Fodinisporobacter</taxon>
    </lineage>
</organism>
<keyword evidence="1" id="KW-0805">Transcription regulation</keyword>
<evidence type="ECO:0000256" key="1">
    <source>
        <dbReference type="ARBA" id="ARBA00023015"/>
    </source>
</evidence>
<evidence type="ECO:0000313" key="5">
    <source>
        <dbReference type="EMBL" id="UOF88676.1"/>
    </source>
</evidence>
<evidence type="ECO:0000313" key="6">
    <source>
        <dbReference type="Proteomes" id="UP000830167"/>
    </source>
</evidence>
<dbReference type="PROSITE" id="PS00356">
    <property type="entry name" value="HTH_LACI_1"/>
    <property type="match status" value="1"/>
</dbReference>
<dbReference type="EMBL" id="CP089291">
    <property type="protein sequence ID" value="UOF88676.1"/>
    <property type="molecule type" value="Genomic_DNA"/>
</dbReference>
<dbReference type="Proteomes" id="UP000830167">
    <property type="component" value="Chromosome"/>
</dbReference>
<dbReference type="SUPFAM" id="SSF53822">
    <property type="entry name" value="Periplasmic binding protein-like I"/>
    <property type="match status" value="1"/>
</dbReference>
<dbReference type="PANTHER" id="PTHR30146">
    <property type="entry name" value="LACI-RELATED TRANSCRIPTIONAL REPRESSOR"/>
    <property type="match status" value="1"/>
</dbReference>
<gene>
    <name evidence="5" type="ORF">LSG31_12020</name>
</gene>
<evidence type="ECO:0000259" key="4">
    <source>
        <dbReference type="PROSITE" id="PS50932"/>
    </source>
</evidence>
<dbReference type="RefSeq" id="WP_347435355.1">
    <property type="nucleotide sequence ID" value="NZ_CP089291.1"/>
</dbReference>
<name>A0ABY4CDR6_9BACL</name>
<dbReference type="Pfam" id="PF13377">
    <property type="entry name" value="Peripla_BP_3"/>
    <property type="match status" value="1"/>
</dbReference>
<dbReference type="PROSITE" id="PS50932">
    <property type="entry name" value="HTH_LACI_2"/>
    <property type="match status" value="1"/>
</dbReference>
<dbReference type="InterPro" id="IPR010982">
    <property type="entry name" value="Lambda_DNA-bd_dom_sf"/>
</dbReference>
<dbReference type="PANTHER" id="PTHR30146:SF149">
    <property type="entry name" value="HTH-TYPE TRANSCRIPTIONAL REGULATOR EBGR"/>
    <property type="match status" value="1"/>
</dbReference>
<evidence type="ECO:0000256" key="2">
    <source>
        <dbReference type="ARBA" id="ARBA00023125"/>
    </source>
</evidence>